<protein>
    <recommendedName>
        <fullName evidence="1">BioF2-like acetyltransferase domain-containing protein</fullName>
    </recommendedName>
</protein>
<evidence type="ECO:0000313" key="2">
    <source>
        <dbReference type="EMBL" id="CAJ0889687.1"/>
    </source>
</evidence>
<dbReference type="Pfam" id="PF13480">
    <property type="entry name" value="Acetyltransf_6"/>
    <property type="match status" value="1"/>
</dbReference>
<dbReference type="AlphaFoldDB" id="A0AA48M2W5"/>
<dbReference type="SUPFAM" id="SSF55729">
    <property type="entry name" value="Acyl-CoA N-acyltransferases (Nat)"/>
    <property type="match status" value="1"/>
</dbReference>
<dbReference type="InterPro" id="IPR038740">
    <property type="entry name" value="BioF2-like_GNAT_dom"/>
</dbReference>
<name>A0AA48M2W5_9ZZZZ</name>
<gene>
    <name evidence="2" type="ORF">AMST5_03983</name>
</gene>
<feature type="domain" description="BioF2-like acetyltransferase" evidence="1">
    <location>
        <begin position="175"/>
        <end position="300"/>
    </location>
</feature>
<dbReference type="Gene3D" id="3.40.630.30">
    <property type="match status" value="1"/>
</dbReference>
<dbReference type="InterPro" id="IPR016181">
    <property type="entry name" value="Acyl_CoA_acyltransferase"/>
</dbReference>
<evidence type="ECO:0000259" key="1">
    <source>
        <dbReference type="Pfam" id="PF13480"/>
    </source>
</evidence>
<dbReference type="EMBL" id="OY288114">
    <property type="protein sequence ID" value="CAJ0889687.1"/>
    <property type="molecule type" value="Genomic_DNA"/>
</dbReference>
<sequence length="374" mass="40489">MVAFHICELSLAQMEAARFEWTRLAAQALEPNAFSAPGFLLAAARHFPSVERPRFIALRGDDGRLFGLFPLASAGLSGSDGFIRLWRGELSALATPLIDPARPAETIAAFLDWVEEGSAAAGVLFPRLCASGAFRAALGEAARGRRDLAHLETHARAALAPGGPADEKFVQAGGRKRFNEIGRARRRLGEMGVVALDVAVAPMDIKAAAEAFLALEASGWKAGRGALLSEASLATFLRSATRVLAEDGLCRIAALRLDGKPIAMAILFDSGDRSYCWKIAFDERYRAQAPGVQLLYELTRLQLARPEIELTDSCAIANHPMIDRLWPDRLEICDAAVSLRAAAFDAACRAELARRRARDFAKRAALLLLRRKAS</sequence>
<organism evidence="2">
    <name type="scientific">freshwater sediment metagenome</name>
    <dbReference type="NCBI Taxonomy" id="556182"/>
    <lineage>
        <taxon>unclassified sequences</taxon>
        <taxon>metagenomes</taxon>
        <taxon>ecological metagenomes</taxon>
    </lineage>
</organism>
<accession>A0AA48M2W5</accession>
<reference evidence="2" key="1">
    <citation type="submission" date="2023-07" db="EMBL/GenBank/DDBJ databases">
        <authorList>
            <person name="Pelsma A.J. K."/>
        </authorList>
    </citation>
    <scope>NUCLEOTIDE SEQUENCE</scope>
</reference>
<proteinExistence type="predicted"/>